<dbReference type="Pfam" id="PF13469">
    <property type="entry name" value="Sulfotransfer_3"/>
    <property type="match status" value="1"/>
</dbReference>
<dbReference type="InterPro" id="IPR051135">
    <property type="entry name" value="Gal/GlcNAc/GalNAc_ST"/>
</dbReference>
<keyword evidence="1" id="KW-1185">Reference proteome</keyword>
<dbReference type="PANTHER" id="PTHR10704:SF44">
    <property type="entry name" value="LD35051P-RELATED"/>
    <property type="match status" value="1"/>
</dbReference>
<dbReference type="RefSeq" id="XP_014670326.1">
    <property type="nucleotide sequence ID" value="XM_014814840.1"/>
</dbReference>
<gene>
    <name evidence="2" type="primary">LOC106811276</name>
</gene>
<dbReference type="Proteomes" id="UP000695022">
    <property type="component" value="Unplaced"/>
</dbReference>
<dbReference type="PANTHER" id="PTHR10704">
    <property type="entry name" value="CARBOHYDRATE SULFOTRANSFERASE"/>
    <property type="match status" value="1"/>
</dbReference>
<sequence>MKMEPKCRKILTEKVSERFKVVPAVCNTYRHSAIKVIRANISDLEPLLEHPILDVKIIHLIRDPRGMFRSWWPNLSKNVSASVERLRANVKIHCADQLKNLVQGNSLRLRAPSSYRRVRYEDLAAAPVESAKQLYDFVGLPELPSNVYEWLDVNTHGKVSGTQTPKVYRLGTFRNDSNATATAWMDALPPRVIKIIEEHCYEFMLMAGYKPRYTRQ</sequence>
<protein>
    <submittedName>
        <fullName evidence="2">Carbohydrate sulfotransferase 4-like</fullName>
    </submittedName>
</protein>
<dbReference type="SUPFAM" id="SSF52540">
    <property type="entry name" value="P-loop containing nucleoside triphosphate hydrolases"/>
    <property type="match status" value="1"/>
</dbReference>
<evidence type="ECO:0000313" key="2">
    <source>
        <dbReference type="RefSeq" id="XP_014670326.1"/>
    </source>
</evidence>
<dbReference type="Gene3D" id="3.40.50.300">
    <property type="entry name" value="P-loop containing nucleotide triphosphate hydrolases"/>
    <property type="match status" value="1"/>
</dbReference>
<organism evidence="1 2">
    <name type="scientific">Priapulus caudatus</name>
    <name type="common">Priapulid worm</name>
    <dbReference type="NCBI Taxonomy" id="37621"/>
    <lineage>
        <taxon>Eukaryota</taxon>
        <taxon>Metazoa</taxon>
        <taxon>Ecdysozoa</taxon>
        <taxon>Scalidophora</taxon>
        <taxon>Priapulida</taxon>
        <taxon>Priapulimorpha</taxon>
        <taxon>Priapulimorphida</taxon>
        <taxon>Priapulidae</taxon>
        <taxon>Priapulus</taxon>
    </lineage>
</organism>
<reference evidence="2" key="1">
    <citation type="submission" date="2025-08" db="UniProtKB">
        <authorList>
            <consortium name="RefSeq"/>
        </authorList>
    </citation>
    <scope>IDENTIFICATION</scope>
</reference>
<proteinExistence type="predicted"/>
<evidence type="ECO:0000313" key="1">
    <source>
        <dbReference type="Proteomes" id="UP000695022"/>
    </source>
</evidence>
<accession>A0ABM1EDQ5</accession>
<name>A0ABM1EDQ5_PRICU</name>
<dbReference type="GeneID" id="106811276"/>
<dbReference type="InterPro" id="IPR027417">
    <property type="entry name" value="P-loop_NTPase"/>
</dbReference>